<dbReference type="Proteomes" id="UP000887540">
    <property type="component" value="Unplaced"/>
</dbReference>
<evidence type="ECO:0000313" key="2">
    <source>
        <dbReference type="Proteomes" id="UP000887540"/>
    </source>
</evidence>
<keyword evidence="1" id="KW-1133">Transmembrane helix</keyword>
<accession>A0A914E0Z6</accession>
<protein>
    <submittedName>
        <fullName evidence="3">Uncharacterized protein</fullName>
    </submittedName>
</protein>
<evidence type="ECO:0000313" key="3">
    <source>
        <dbReference type="WBParaSite" id="ACRNAN_scaffold4984.g12835.t1"/>
    </source>
</evidence>
<keyword evidence="1" id="KW-0472">Membrane</keyword>
<evidence type="ECO:0000256" key="1">
    <source>
        <dbReference type="SAM" id="Phobius"/>
    </source>
</evidence>
<reference evidence="3" key="1">
    <citation type="submission" date="2022-11" db="UniProtKB">
        <authorList>
            <consortium name="WormBaseParasite"/>
        </authorList>
    </citation>
    <scope>IDENTIFICATION</scope>
</reference>
<feature type="transmembrane region" description="Helical" evidence="1">
    <location>
        <begin position="23"/>
        <end position="43"/>
    </location>
</feature>
<dbReference type="AlphaFoldDB" id="A0A914E0Z6"/>
<sequence length="76" mass="9027">MGLYLFYKTPNDSGYLPLLVDTIIYLFPILLCVIYPCFVMVYAKPYRTYLLSYMPKCLKKSKKMNNTVFIAEFLYK</sequence>
<keyword evidence="1" id="KW-0812">Transmembrane</keyword>
<organism evidence="2 3">
    <name type="scientific">Acrobeloides nanus</name>
    <dbReference type="NCBI Taxonomy" id="290746"/>
    <lineage>
        <taxon>Eukaryota</taxon>
        <taxon>Metazoa</taxon>
        <taxon>Ecdysozoa</taxon>
        <taxon>Nematoda</taxon>
        <taxon>Chromadorea</taxon>
        <taxon>Rhabditida</taxon>
        <taxon>Tylenchina</taxon>
        <taxon>Cephalobomorpha</taxon>
        <taxon>Cephaloboidea</taxon>
        <taxon>Cephalobidae</taxon>
        <taxon>Acrobeloides</taxon>
    </lineage>
</organism>
<keyword evidence="2" id="KW-1185">Reference proteome</keyword>
<name>A0A914E0Z6_9BILA</name>
<dbReference type="WBParaSite" id="ACRNAN_scaffold4984.g12835.t1">
    <property type="protein sequence ID" value="ACRNAN_scaffold4984.g12835.t1"/>
    <property type="gene ID" value="ACRNAN_scaffold4984.g12835"/>
</dbReference>
<proteinExistence type="predicted"/>